<reference evidence="1 2" key="1">
    <citation type="journal article" date="2020" name="Nat. Food">
        <title>A phased Vanilla planifolia genome enables genetic improvement of flavour and production.</title>
        <authorList>
            <person name="Hasing T."/>
            <person name="Tang H."/>
            <person name="Brym M."/>
            <person name="Khazi F."/>
            <person name="Huang T."/>
            <person name="Chambers A.H."/>
        </authorList>
    </citation>
    <scope>NUCLEOTIDE SEQUENCE [LARGE SCALE GENOMIC DNA]</scope>
    <source>
        <tissue evidence="1">Leaf</tissue>
    </source>
</reference>
<accession>A0A835UTP8</accession>
<comment type="caution">
    <text evidence="1">The sequence shown here is derived from an EMBL/GenBank/DDBJ whole genome shotgun (WGS) entry which is preliminary data.</text>
</comment>
<proteinExistence type="predicted"/>
<sequence>MNFRAYEDETNKFRILVPEGWLGGTTETSNIKSITAFYPKEPSTSNVSIAITVSVQISPH</sequence>
<dbReference type="SUPFAM" id="SSF55724">
    <property type="entry name" value="Mog1p/PsbP-like"/>
    <property type="match status" value="1"/>
</dbReference>
<dbReference type="Gene3D" id="3.40.1000.10">
    <property type="entry name" value="Mog1/PsbP, alpha/beta/alpha sandwich"/>
    <property type="match status" value="1"/>
</dbReference>
<keyword evidence="2" id="KW-1185">Reference proteome</keyword>
<gene>
    <name evidence="1" type="ORF">HPP92_015474</name>
</gene>
<evidence type="ECO:0000313" key="1">
    <source>
        <dbReference type="EMBL" id="KAG0473617.1"/>
    </source>
</evidence>
<dbReference type="InterPro" id="IPR016123">
    <property type="entry name" value="Mog1/PsbP_a/b/a-sand"/>
</dbReference>
<organism evidence="1 2">
    <name type="scientific">Vanilla planifolia</name>
    <name type="common">Vanilla</name>
    <dbReference type="NCBI Taxonomy" id="51239"/>
    <lineage>
        <taxon>Eukaryota</taxon>
        <taxon>Viridiplantae</taxon>
        <taxon>Streptophyta</taxon>
        <taxon>Embryophyta</taxon>
        <taxon>Tracheophyta</taxon>
        <taxon>Spermatophyta</taxon>
        <taxon>Magnoliopsida</taxon>
        <taxon>Liliopsida</taxon>
        <taxon>Asparagales</taxon>
        <taxon>Orchidaceae</taxon>
        <taxon>Vanilloideae</taxon>
        <taxon>Vanilleae</taxon>
        <taxon>Vanilla</taxon>
    </lineage>
</organism>
<dbReference type="EMBL" id="JADCNL010000007">
    <property type="protein sequence ID" value="KAG0473617.1"/>
    <property type="molecule type" value="Genomic_DNA"/>
</dbReference>
<name>A0A835UTP8_VANPL</name>
<dbReference type="Proteomes" id="UP000636800">
    <property type="component" value="Chromosome 7"/>
</dbReference>
<dbReference type="OrthoDB" id="248747at2759"/>
<evidence type="ECO:0000313" key="2">
    <source>
        <dbReference type="Proteomes" id="UP000636800"/>
    </source>
</evidence>
<protein>
    <recommendedName>
        <fullName evidence="3">PsbP C-terminal domain-containing protein</fullName>
    </recommendedName>
</protein>
<dbReference type="AlphaFoldDB" id="A0A835UTP8"/>
<evidence type="ECO:0008006" key="3">
    <source>
        <dbReference type="Google" id="ProtNLM"/>
    </source>
</evidence>